<comment type="caution">
    <text evidence="1">The sequence shown here is derived from an EMBL/GenBank/DDBJ whole genome shotgun (WGS) entry which is preliminary data.</text>
</comment>
<organism evidence="1 2">
    <name type="scientific">Monodon monoceros</name>
    <name type="common">Narwhal</name>
    <name type="synonym">Ceratodon monodon</name>
    <dbReference type="NCBI Taxonomy" id="40151"/>
    <lineage>
        <taxon>Eukaryota</taxon>
        <taxon>Metazoa</taxon>
        <taxon>Chordata</taxon>
        <taxon>Craniata</taxon>
        <taxon>Vertebrata</taxon>
        <taxon>Euteleostomi</taxon>
        <taxon>Mammalia</taxon>
        <taxon>Eutheria</taxon>
        <taxon>Laurasiatheria</taxon>
        <taxon>Artiodactyla</taxon>
        <taxon>Whippomorpha</taxon>
        <taxon>Cetacea</taxon>
        <taxon>Odontoceti</taxon>
        <taxon>Monodontidae</taxon>
        <taxon>Monodon</taxon>
    </lineage>
</organism>
<sequence>VAGLVPHLPWTWQNQKNKSQVPILTKFTAIVLCTADTDHTIPMRHVSKTQGLLTAQLEVGQWCGVHGNSGKHKGSIDHNCEYHSWQLGSFFVMKLIFFSMMETVEFKALLTHNLFCSSHFLHQQYVL</sequence>
<gene>
    <name evidence="1" type="ORF">EI555_020382</name>
</gene>
<name>A0A4U1FIX1_MONMO</name>
<protein>
    <submittedName>
        <fullName evidence="1">Uncharacterized protein</fullName>
    </submittedName>
</protein>
<dbReference type="EMBL" id="RWIC01000099">
    <property type="protein sequence ID" value="TKC49959.1"/>
    <property type="molecule type" value="Genomic_DNA"/>
</dbReference>
<dbReference type="AlphaFoldDB" id="A0A4U1FIX1"/>
<reference evidence="2" key="1">
    <citation type="journal article" date="2019" name="IScience">
        <title>Narwhal Genome Reveals Long-Term Low Genetic Diversity despite Current Large Abundance Size.</title>
        <authorList>
            <person name="Westbury M.V."/>
            <person name="Petersen B."/>
            <person name="Garde E."/>
            <person name="Heide-Jorgensen M.P."/>
            <person name="Lorenzen E.D."/>
        </authorList>
    </citation>
    <scope>NUCLEOTIDE SEQUENCE [LARGE SCALE GENOMIC DNA]</scope>
</reference>
<proteinExistence type="predicted"/>
<evidence type="ECO:0000313" key="2">
    <source>
        <dbReference type="Proteomes" id="UP000308365"/>
    </source>
</evidence>
<evidence type="ECO:0000313" key="1">
    <source>
        <dbReference type="EMBL" id="TKC49959.1"/>
    </source>
</evidence>
<feature type="non-terminal residue" evidence="1">
    <location>
        <position position="1"/>
    </location>
</feature>
<dbReference type="Proteomes" id="UP000308365">
    <property type="component" value="Unassembled WGS sequence"/>
</dbReference>
<accession>A0A4U1FIX1</accession>